<organism evidence="5 6">
    <name type="scientific">Chenopodium quinoa</name>
    <name type="common">Quinoa</name>
    <dbReference type="NCBI Taxonomy" id="63459"/>
    <lineage>
        <taxon>Eukaryota</taxon>
        <taxon>Viridiplantae</taxon>
        <taxon>Streptophyta</taxon>
        <taxon>Embryophyta</taxon>
        <taxon>Tracheophyta</taxon>
        <taxon>Spermatophyta</taxon>
        <taxon>Magnoliopsida</taxon>
        <taxon>eudicotyledons</taxon>
        <taxon>Gunneridae</taxon>
        <taxon>Pentapetalae</taxon>
        <taxon>Caryophyllales</taxon>
        <taxon>Chenopodiaceae</taxon>
        <taxon>Chenopodioideae</taxon>
        <taxon>Atripliceae</taxon>
        <taxon>Chenopodium</taxon>
    </lineage>
</organism>
<evidence type="ECO:0000256" key="1">
    <source>
        <dbReference type="ARBA" id="ARBA00022750"/>
    </source>
</evidence>
<evidence type="ECO:0008006" key="7">
    <source>
        <dbReference type="Google" id="ProtNLM"/>
    </source>
</evidence>
<dbReference type="SUPFAM" id="SSF56672">
    <property type="entry name" value="DNA/RNA polymerases"/>
    <property type="match status" value="1"/>
</dbReference>
<dbReference type="InterPro" id="IPR013103">
    <property type="entry name" value="RVT_2"/>
</dbReference>
<dbReference type="InterPro" id="IPR054722">
    <property type="entry name" value="PolX-like_BBD"/>
</dbReference>
<keyword evidence="6" id="KW-1185">Reference proteome</keyword>
<dbReference type="InterPro" id="IPR043502">
    <property type="entry name" value="DNA/RNA_pol_sf"/>
</dbReference>
<feature type="domain" description="Retrotransposon Copia-like N-terminal" evidence="3">
    <location>
        <begin position="27"/>
        <end position="70"/>
    </location>
</feature>
<keyword evidence="1" id="KW-0378">Hydrolase</keyword>
<evidence type="ECO:0000259" key="3">
    <source>
        <dbReference type="Pfam" id="PF14244"/>
    </source>
</evidence>
<dbReference type="InterPro" id="IPR029472">
    <property type="entry name" value="Copia-like_N"/>
</dbReference>
<evidence type="ECO:0000313" key="5">
    <source>
        <dbReference type="EnsemblPlants" id="AUR62027544-RA:cds"/>
    </source>
</evidence>
<feature type="domain" description="Reverse transcriptase Ty1/copia-type" evidence="2">
    <location>
        <begin position="592"/>
        <end position="695"/>
    </location>
</feature>
<dbReference type="CDD" id="cd09272">
    <property type="entry name" value="RNase_HI_RT_Ty1"/>
    <property type="match status" value="1"/>
</dbReference>
<feature type="domain" description="Retrovirus-related Pol polyprotein from transposon TNT 1-94-like beta-barrel" evidence="4">
    <location>
        <begin position="388"/>
        <end position="462"/>
    </location>
</feature>
<evidence type="ECO:0000313" key="6">
    <source>
        <dbReference type="Proteomes" id="UP000596660"/>
    </source>
</evidence>
<sequence length="803" mass="89668">MAASTENQYQNSNSVKFDDPYYLSNGDHPGMQLGNHILTGSNFLNWSRTVRMALIARNKLQFVDGSLPSPGVDSPDYQKWLRNDYMVMSWILNSIDKNLVESFMFVNSSHGLWKEISERFGQSNAPQLFELHRNLIYTNQNNDSIAEYYGKLKSVWDQLHVIEGFPDCTCGALASCSCGILKKLLEMEQRKKLIQLLSGLNRNYDQVTINLLSVDPLPNVNKAYHTLQQIEQQNRLNQFSSSSHEISAFHVASGNIAPTPKVFPKPNFQYKKDFKRAKSELTCEHCKKRDHTVDQCFKLYGVPDWFTTLKNKGSARVAGNVSGSGAISSGSASCNSADPVAMTNLYNQFYKMMQQNSDNPLSSAVNFAGIVVASNVELLDEVFHKDAWIVDTGASDHMAGNIDLFASLTSLQNPIKIKLPDGTITSVLYAGSVILTPEISISDVLFVPTFKHNLLSVGKMLDQHQLHSHFTNDSCLFQDPVTRAVRAIGTRHSGLYKFTYVGSISDQQSPSGISLDMVNPALDHADLGSTEILETGSVSPPVLRHSSRPRSIPRKFDNFQVTIPGISTNSDSVSQSFNVYTEPSLLAMDVDTKLNLIKSKQDYSMFIKKDKKSFTLVVVYVDDLLITGNDSSAISILKSALHDAFTIKDLGSLKYFLGIEVSRSNSGILLNQRKYILDMLRDAHMESCNPASFPLPKDLKLSDFEGDELSGPEIFRKIIENPVFHEKTKHLRSKHHKLDVHFVRENVQSGFIQTVHVKSALQLADIMTKPLGADLHKFMCFKIGLVIQPPTQDWVCKVQDVSS</sequence>
<accession>A0A803MDK1</accession>
<reference evidence="5" key="2">
    <citation type="submission" date="2021-03" db="UniProtKB">
        <authorList>
            <consortium name="EnsemblPlants"/>
        </authorList>
    </citation>
    <scope>IDENTIFICATION</scope>
</reference>
<dbReference type="GO" id="GO:0004190">
    <property type="term" value="F:aspartic-type endopeptidase activity"/>
    <property type="evidence" value="ECO:0007669"/>
    <property type="project" value="UniProtKB-KW"/>
</dbReference>
<keyword evidence="1" id="KW-0064">Aspartyl protease</keyword>
<dbReference type="PANTHER" id="PTHR37610">
    <property type="entry name" value="CCHC-TYPE DOMAIN-CONTAINING PROTEIN"/>
    <property type="match status" value="1"/>
</dbReference>
<dbReference type="EnsemblPlants" id="AUR62027544-RA">
    <property type="protein sequence ID" value="AUR62027544-RA:cds"/>
    <property type="gene ID" value="AUR62027544"/>
</dbReference>
<reference evidence="5" key="1">
    <citation type="journal article" date="2017" name="Nature">
        <title>The genome of Chenopodium quinoa.</title>
        <authorList>
            <person name="Jarvis D.E."/>
            <person name="Ho Y.S."/>
            <person name="Lightfoot D.J."/>
            <person name="Schmoeckel S.M."/>
            <person name="Li B."/>
            <person name="Borm T.J.A."/>
            <person name="Ohyanagi H."/>
            <person name="Mineta K."/>
            <person name="Michell C.T."/>
            <person name="Saber N."/>
            <person name="Kharbatia N.M."/>
            <person name="Rupper R.R."/>
            <person name="Sharp A.R."/>
            <person name="Dally N."/>
            <person name="Boughton B.A."/>
            <person name="Woo Y.H."/>
            <person name="Gao G."/>
            <person name="Schijlen E.G.W.M."/>
            <person name="Guo X."/>
            <person name="Momin A.A."/>
            <person name="Negrao S."/>
            <person name="Al-Babili S."/>
            <person name="Gehring C."/>
            <person name="Roessner U."/>
            <person name="Jung C."/>
            <person name="Murphy K."/>
            <person name="Arold S.T."/>
            <person name="Gojobori T."/>
            <person name="van der Linden C.G."/>
            <person name="van Loo E.N."/>
            <person name="Jellen E.N."/>
            <person name="Maughan P.J."/>
            <person name="Tester M."/>
        </authorList>
    </citation>
    <scope>NUCLEOTIDE SEQUENCE [LARGE SCALE GENOMIC DNA]</scope>
    <source>
        <strain evidence="5">cv. PI 614886</strain>
    </source>
</reference>
<proteinExistence type="predicted"/>
<evidence type="ECO:0000259" key="2">
    <source>
        <dbReference type="Pfam" id="PF07727"/>
    </source>
</evidence>
<protein>
    <recommendedName>
        <fullName evidence="7">Reverse transcriptase Ty1/copia-type domain-containing protein</fullName>
    </recommendedName>
</protein>
<name>A0A803MDK1_CHEQI</name>
<dbReference type="Proteomes" id="UP000596660">
    <property type="component" value="Unplaced"/>
</dbReference>
<dbReference type="PANTHER" id="PTHR37610:SF40">
    <property type="entry name" value="OS01G0909600 PROTEIN"/>
    <property type="match status" value="1"/>
</dbReference>
<evidence type="ECO:0000259" key="4">
    <source>
        <dbReference type="Pfam" id="PF22936"/>
    </source>
</evidence>
<dbReference type="AlphaFoldDB" id="A0A803MDK1"/>
<dbReference type="Pfam" id="PF22936">
    <property type="entry name" value="Pol_BBD"/>
    <property type="match status" value="1"/>
</dbReference>
<dbReference type="Pfam" id="PF14244">
    <property type="entry name" value="Retrotran_gag_3"/>
    <property type="match status" value="1"/>
</dbReference>
<dbReference type="Pfam" id="PF07727">
    <property type="entry name" value="RVT_2"/>
    <property type="match status" value="1"/>
</dbReference>
<dbReference type="OMA" id="HEISAFH"/>
<dbReference type="Gramene" id="AUR62027544-RA">
    <property type="protein sequence ID" value="AUR62027544-RA:cds"/>
    <property type="gene ID" value="AUR62027544"/>
</dbReference>
<keyword evidence="1" id="KW-0645">Protease</keyword>